<accession>L5LXS0</accession>
<proteinExistence type="predicted"/>
<keyword evidence="2" id="KW-1185">Reference proteome</keyword>
<gene>
    <name evidence="1" type="ORF">MDA_GLEAN10024791</name>
</gene>
<reference evidence="2" key="1">
    <citation type="journal article" date="2013" name="Science">
        <title>Comparative analysis of bat genomes provides insight into the evolution of flight and immunity.</title>
        <authorList>
            <person name="Zhang G."/>
            <person name="Cowled C."/>
            <person name="Shi Z."/>
            <person name="Huang Z."/>
            <person name="Bishop-Lilly K.A."/>
            <person name="Fang X."/>
            <person name="Wynne J.W."/>
            <person name="Xiong Z."/>
            <person name="Baker M.L."/>
            <person name="Zhao W."/>
            <person name="Tachedjian M."/>
            <person name="Zhu Y."/>
            <person name="Zhou P."/>
            <person name="Jiang X."/>
            <person name="Ng J."/>
            <person name="Yang L."/>
            <person name="Wu L."/>
            <person name="Xiao J."/>
            <person name="Feng Y."/>
            <person name="Chen Y."/>
            <person name="Sun X."/>
            <person name="Zhang Y."/>
            <person name="Marsh G.A."/>
            <person name="Crameri G."/>
            <person name="Broder C.C."/>
            <person name="Frey K.G."/>
            <person name="Wang L.F."/>
            <person name="Wang J."/>
        </authorList>
    </citation>
    <scope>NUCLEOTIDE SEQUENCE [LARGE SCALE GENOMIC DNA]</scope>
</reference>
<dbReference type="EMBL" id="KB106585">
    <property type="protein sequence ID" value="ELK30815.1"/>
    <property type="molecule type" value="Genomic_DNA"/>
</dbReference>
<evidence type="ECO:0000313" key="2">
    <source>
        <dbReference type="Proteomes" id="UP000010556"/>
    </source>
</evidence>
<evidence type="ECO:0000313" key="1">
    <source>
        <dbReference type="EMBL" id="ELK30815.1"/>
    </source>
</evidence>
<name>L5LXS0_MYODS</name>
<dbReference type="AlphaFoldDB" id="L5LXS0"/>
<organism evidence="1 2">
    <name type="scientific">Myotis davidii</name>
    <name type="common">David's myotis</name>
    <dbReference type="NCBI Taxonomy" id="225400"/>
    <lineage>
        <taxon>Eukaryota</taxon>
        <taxon>Metazoa</taxon>
        <taxon>Chordata</taxon>
        <taxon>Craniata</taxon>
        <taxon>Vertebrata</taxon>
        <taxon>Euteleostomi</taxon>
        <taxon>Mammalia</taxon>
        <taxon>Eutheria</taxon>
        <taxon>Laurasiatheria</taxon>
        <taxon>Chiroptera</taxon>
        <taxon>Yangochiroptera</taxon>
        <taxon>Vespertilionidae</taxon>
        <taxon>Myotis</taxon>
    </lineage>
</organism>
<sequence length="89" mass="10143">MLCPRPVSKHLGRLWGARPGSWQRVRGGMESCWFRGGTRLHGRTLSKYLRADICLFHKLACRSTFELQFLFSPRGSPRRNTHACSVPGT</sequence>
<dbReference type="Proteomes" id="UP000010556">
    <property type="component" value="Unassembled WGS sequence"/>
</dbReference>
<protein>
    <submittedName>
        <fullName evidence="1">Uncharacterized protein</fullName>
    </submittedName>
</protein>